<gene>
    <name evidence="12" type="ORF">AB1Y20_020810</name>
</gene>
<feature type="chain" id="PRO_5044301264" description="Heme oxygenase" evidence="11">
    <location>
        <begin position="18"/>
        <end position="262"/>
    </location>
</feature>
<dbReference type="AlphaFoldDB" id="A0AB34JZ87"/>
<dbReference type="GO" id="GO:0009507">
    <property type="term" value="C:chloroplast"/>
    <property type="evidence" value="ECO:0007669"/>
    <property type="project" value="UniProtKB-SubCell"/>
</dbReference>
<dbReference type="Gene3D" id="1.20.910.10">
    <property type="entry name" value="Heme oxygenase-like"/>
    <property type="match status" value="1"/>
</dbReference>
<dbReference type="GO" id="GO:0006788">
    <property type="term" value="P:heme oxidation"/>
    <property type="evidence" value="ECO:0007669"/>
    <property type="project" value="InterPro"/>
</dbReference>
<evidence type="ECO:0000256" key="9">
    <source>
        <dbReference type="ARBA" id="ARBA00023004"/>
    </source>
</evidence>
<evidence type="ECO:0000256" key="1">
    <source>
        <dbReference type="ARBA" id="ARBA00004229"/>
    </source>
</evidence>
<evidence type="ECO:0000256" key="2">
    <source>
        <dbReference type="ARBA" id="ARBA00022528"/>
    </source>
</evidence>
<dbReference type="InterPro" id="IPR016951">
    <property type="entry name" value="Haem_Oase_decyc_pln"/>
</dbReference>
<dbReference type="GO" id="GO:0004392">
    <property type="term" value="F:heme oxygenase (decyclizing) activity"/>
    <property type="evidence" value="ECO:0007669"/>
    <property type="project" value="InterPro"/>
</dbReference>
<organism evidence="12 13">
    <name type="scientific">Prymnesium parvum</name>
    <name type="common">Toxic golden alga</name>
    <dbReference type="NCBI Taxonomy" id="97485"/>
    <lineage>
        <taxon>Eukaryota</taxon>
        <taxon>Haptista</taxon>
        <taxon>Haptophyta</taxon>
        <taxon>Prymnesiophyceae</taxon>
        <taxon>Prymnesiales</taxon>
        <taxon>Prymnesiaceae</taxon>
        <taxon>Prymnesium</taxon>
    </lineage>
</organism>
<evidence type="ECO:0000256" key="11">
    <source>
        <dbReference type="SAM" id="SignalP"/>
    </source>
</evidence>
<dbReference type="GO" id="GO:0015979">
    <property type="term" value="P:photosynthesis"/>
    <property type="evidence" value="ECO:0007669"/>
    <property type="project" value="UniProtKB-KW"/>
</dbReference>
<protein>
    <recommendedName>
        <fullName evidence="14">Heme oxygenase</fullName>
    </recommendedName>
</protein>
<evidence type="ECO:0000313" key="12">
    <source>
        <dbReference type="EMBL" id="KAL1525985.1"/>
    </source>
</evidence>
<keyword evidence="2" id="KW-0150">Chloroplast</keyword>
<keyword evidence="5" id="KW-0934">Plastid</keyword>
<comment type="caution">
    <text evidence="12">The sequence shown here is derived from an EMBL/GenBank/DDBJ whole genome shotgun (WGS) entry which is preliminary data.</text>
</comment>
<dbReference type="InterPro" id="IPR002051">
    <property type="entry name" value="Haem_Oase"/>
</dbReference>
<evidence type="ECO:0008006" key="14">
    <source>
        <dbReference type="Google" id="ProtNLM"/>
    </source>
</evidence>
<evidence type="ECO:0000256" key="8">
    <source>
        <dbReference type="ARBA" id="ARBA00023002"/>
    </source>
</evidence>
<keyword evidence="3" id="KW-0602">Photosynthesis</keyword>
<feature type="region of interest" description="Disordered" evidence="10">
    <location>
        <begin position="65"/>
        <end position="85"/>
    </location>
</feature>
<dbReference type="InterPro" id="IPR016084">
    <property type="entry name" value="Haem_Oase-like_multi-hlx"/>
</dbReference>
<dbReference type="EMBL" id="JBGBPQ010000004">
    <property type="protein sequence ID" value="KAL1525985.1"/>
    <property type="molecule type" value="Genomic_DNA"/>
</dbReference>
<evidence type="ECO:0000256" key="6">
    <source>
        <dbReference type="ARBA" id="ARBA00022723"/>
    </source>
</evidence>
<feature type="compositionally biased region" description="Basic and acidic residues" evidence="10">
    <location>
        <begin position="66"/>
        <end position="78"/>
    </location>
</feature>
<comment type="subcellular location">
    <subcellularLocation>
        <location evidence="1">Plastid</location>
        <location evidence="1">Chloroplast</location>
    </subcellularLocation>
</comment>
<dbReference type="InterPro" id="IPR016053">
    <property type="entry name" value="Haem_Oase-like"/>
</dbReference>
<evidence type="ECO:0000256" key="5">
    <source>
        <dbReference type="ARBA" id="ARBA00022640"/>
    </source>
</evidence>
<proteinExistence type="predicted"/>
<keyword evidence="7" id="KW-0809">Transit peptide</keyword>
<evidence type="ECO:0000313" key="13">
    <source>
        <dbReference type="Proteomes" id="UP001515480"/>
    </source>
</evidence>
<dbReference type="CDD" id="cd19165">
    <property type="entry name" value="HemeO"/>
    <property type="match status" value="1"/>
</dbReference>
<evidence type="ECO:0000256" key="3">
    <source>
        <dbReference type="ARBA" id="ARBA00022531"/>
    </source>
</evidence>
<evidence type="ECO:0000256" key="10">
    <source>
        <dbReference type="SAM" id="MobiDB-lite"/>
    </source>
</evidence>
<sequence length="262" mass="29240">MLLRLLLLCALASGSASFAAPATRRPSRAVHAAPPPRRALLACSTASAPPSGFVQTEMRGAAMKLHTRDQSREGEQKAQKPVSQWEPGREDYLRFLVDSRLVYGCFEELVATHDELAAYRDSGLERAAALDADIAWFAEQGLETPEPGKYGRDYEALLRKLAEEGKWEAFTCHFYNYYFAHTAGGRMIGKQMADKLLDGRTLEFYQWGGVDPKEELLPKLRAKIDAVAAEWTREQKDACLNETANSFRYGGGMLAYLRSPQQ</sequence>
<evidence type="ECO:0000256" key="7">
    <source>
        <dbReference type="ARBA" id="ARBA00022946"/>
    </source>
</evidence>
<dbReference type="SUPFAM" id="SSF48613">
    <property type="entry name" value="Heme oxygenase-like"/>
    <property type="match status" value="1"/>
</dbReference>
<dbReference type="Proteomes" id="UP001515480">
    <property type="component" value="Unassembled WGS sequence"/>
</dbReference>
<keyword evidence="13" id="KW-1185">Reference proteome</keyword>
<keyword evidence="8" id="KW-0560">Oxidoreductase</keyword>
<keyword evidence="4" id="KW-0349">Heme</keyword>
<accession>A0AB34JZ87</accession>
<reference evidence="12 13" key="1">
    <citation type="journal article" date="2024" name="Science">
        <title>Giant polyketide synthase enzymes in the biosynthesis of giant marine polyether toxins.</title>
        <authorList>
            <person name="Fallon T.R."/>
            <person name="Shende V.V."/>
            <person name="Wierzbicki I.H."/>
            <person name="Pendleton A.L."/>
            <person name="Watervoot N.F."/>
            <person name="Auber R.P."/>
            <person name="Gonzalez D.J."/>
            <person name="Wisecaver J.H."/>
            <person name="Moore B.S."/>
        </authorList>
    </citation>
    <scope>NUCLEOTIDE SEQUENCE [LARGE SCALE GENOMIC DNA]</scope>
    <source>
        <strain evidence="12 13">12B1</strain>
    </source>
</reference>
<feature type="signal peptide" evidence="11">
    <location>
        <begin position="1"/>
        <end position="17"/>
    </location>
</feature>
<dbReference type="GO" id="GO:0046872">
    <property type="term" value="F:metal ion binding"/>
    <property type="evidence" value="ECO:0007669"/>
    <property type="project" value="UniProtKB-KW"/>
</dbReference>
<keyword evidence="6" id="KW-0479">Metal-binding</keyword>
<dbReference type="PANTHER" id="PTHR35703:SF2">
    <property type="entry name" value="HEME OXYGENASE 1, CHLOROPLASTIC-RELATED"/>
    <property type="match status" value="1"/>
</dbReference>
<keyword evidence="9" id="KW-0408">Iron</keyword>
<evidence type="ECO:0000256" key="4">
    <source>
        <dbReference type="ARBA" id="ARBA00022617"/>
    </source>
</evidence>
<name>A0AB34JZ87_PRYPA</name>
<dbReference type="Pfam" id="PF01126">
    <property type="entry name" value="Heme_oxygenase"/>
    <property type="match status" value="1"/>
</dbReference>
<keyword evidence="11" id="KW-0732">Signal</keyword>
<dbReference type="PANTHER" id="PTHR35703">
    <property type="entry name" value="HEME OXYGENASE 1, CHLOROPLASTIC-RELATED"/>
    <property type="match status" value="1"/>
</dbReference>